<dbReference type="RefSeq" id="NP_001040784.2">
    <property type="nucleotide sequence ID" value="NM_001047319.2"/>
</dbReference>
<dbReference type="AGR" id="WB:WBGene00044664"/>
<gene>
    <name evidence="2" type="ORF">CELE_F59A6.11</name>
    <name evidence="2 4" type="ORF">F59A6.11</name>
</gene>
<dbReference type="WormBase" id="F59A6.11">
    <property type="protein sequence ID" value="CE46302"/>
    <property type="gene ID" value="WBGene00044664"/>
</dbReference>
<dbReference type="OMA" id="WETAHIN"/>
<dbReference type="Proteomes" id="UP000001940">
    <property type="component" value="Chromosome II"/>
</dbReference>
<dbReference type="GeneID" id="4363019"/>
<sequence length="178" mass="20388">MKFICFLACFFTLAFANCEDDDTCFCPDIRSEHYREYGGHWQSEEPDDRLTSSEGPGCIRNLTCMLSFDTYFSSGFQWSNIPVPADSAGSLWVHAQKPGSTPPGSFADLQELFGIICEDLKWKITKFPYGYVYMQKDTFEHVHVDASKIVGKSYKVELKTFYCDGELHDIEYFKNLGK</sequence>
<dbReference type="InterPro" id="IPR003326">
    <property type="entry name" value="TRA-1_regulated"/>
</dbReference>
<proteinExistence type="predicted"/>
<dbReference type="EMBL" id="BX284602">
    <property type="protein sequence ID" value="CCD70473.1"/>
    <property type="molecule type" value="Genomic_DNA"/>
</dbReference>
<feature type="signal peptide" evidence="1">
    <location>
        <begin position="1"/>
        <end position="16"/>
    </location>
</feature>
<protein>
    <submittedName>
        <fullName evidence="2">Conserved secreted protein</fullName>
    </submittedName>
</protein>
<evidence type="ECO:0000256" key="1">
    <source>
        <dbReference type="SAM" id="SignalP"/>
    </source>
</evidence>
<dbReference type="KEGG" id="cel:CELE_F59A6.11"/>
<reference evidence="2 3" key="1">
    <citation type="journal article" date="1998" name="Science">
        <title>Genome sequence of the nematode C. elegans: a platform for investigating biology.</title>
        <authorList>
            <consortium name="The C. elegans sequencing consortium"/>
            <person name="Sulson J.E."/>
            <person name="Waterston R."/>
        </authorList>
    </citation>
    <scope>NUCLEOTIDE SEQUENCE [LARGE SCALE GENOMIC DNA]</scope>
    <source>
        <strain evidence="2 3">Bristol N2</strain>
    </source>
</reference>
<dbReference type="UCSC" id="F59A6.11">
    <property type="organism name" value="c. elegans"/>
</dbReference>
<dbReference type="InParanoid" id="Q2V4S8"/>
<dbReference type="eggNOG" id="ENOG502TIXZ">
    <property type="taxonomic scope" value="Eukaryota"/>
</dbReference>
<evidence type="ECO:0000313" key="3">
    <source>
        <dbReference type="Proteomes" id="UP000001940"/>
    </source>
</evidence>
<organism evidence="2 3">
    <name type="scientific">Caenorhabditis elegans</name>
    <dbReference type="NCBI Taxonomy" id="6239"/>
    <lineage>
        <taxon>Eukaryota</taxon>
        <taxon>Metazoa</taxon>
        <taxon>Ecdysozoa</taxon>
        <taxon>Nematoda</taxon>
        <taxon>Chromadorea</taxon>
        <taxon>Rhabditida</taxon>
        <taxon>Rhabditina</taxon>
        <taxon>Rhabditomorpha</taxon>
        <taxon>Rhabditoidea</taxon>
        <taxon>Rhabditidae</taxon>
        <taxon>Peloderinae</taxon>
        <taxon>Caenorhabditis</taxon>
    </lineage>
</organism>
<keyword evidence="1" id="KW-0732">Signal</keyword>
<keyword evidence="3" id="KW-1185">Reference proteome</keyword>
<dbReference type="PhylomeDB" id="Q2V4S8"/>
<dbReference type="FunCoup" id="Q2V4S8">
    <property type="interactions" value="367"/>
</dbReference>
<name>Q2V4S8_CAEEL</name>
<dbReference type="Pfam" id="PF02343">
    <property type="entry name" value="TRA-1_regulated"/>
    <property type="match status" value="1"/>
</dbReference>
<dbReference type="PaxDb" id="6239-F59A6.11"/>
<dbReference type="Bgee" id="WBGene00044664">
    <property type="expression patterns" value="Expressed in pharyngeal muscle cell (C elegans) and 1 other cell type or tissue"/>
</dbReference>
<dbReference type="HOGENOM" id="CLU_105165_2_0_1"/>
<dbReference type="CTD" id="4363019"/>
<evidence type="ECO:0000313" key="4">
    <source>
        <dbReference type="WormBase" id="F59A6.11"/>
    </source>
</evidence>
<evidence type="ECO:0000313" key="2">
    <source>
        <dbReference type="EMBL" id="CCD70473.1"/>
    </source>
</evidence>
<feature type="chain" id="PRO_5004217508" evidence="1">
    <location>
        <begin position="17"/>
        <end position="178"/>
    </location>
</feature>
<dbReference type="AlphaFoldDB" id="Q2V4S8"/>
<accession>Q2V4S8</accession>
<dbReference type="OrthoDB" id="5891964at2759"/>